<protein>
    <submittedName>
        <fullName evidence="8">Response regulator transcription factor</fullName>
    </submittedName>
</protein>
<dbReference type="Pfam" id="PF00072">
    <property type="entry name" value="Response_reg"/>
    <property type="match status" value="1"/>
</dbReference>
<dbReference type="InterPro" id="IPR058245">
    <property type="entry name" value="NreC/VraR/RcsB-like_REC"/>
</dbReference>
<evidence type="ECO:0000259" key="7">
    <source>
        <dbReference type="PROSITE" id="PS50110"/>
    </source>
</evidence>
<dbReference type="InterPro" id="IPR001789">
    <property type="entry name" value="Sig_transdc_resp-reg_receiver"/>
</dbReference>
<evidence type="ECO:0000256" key="4">
    <source>
        <dbReference type="ARBA" id="ARBA00023163"/>
    </source>
</evidence>
<feature type="domain" description="Response regulatory" evidence="7">
    <location>
        <begin position="13"/>
        <end position="131"/>
    </location>
</feature>
<evidence type="ECO:0000259" key="6">
    <source>
        <dbReference type="PROSITE" id="PS50043"/>
    </source>
</evidence>
<organism evidence="8 9">
    <name type="scientific">Nonomuraea longicatena</name>
    <dbReference type="NCBI Taxonomy" id="83682"/>
    <lineage>
        <taxon>Bacteria</taxon>
        <taxon>Bacillati</taxon>
        <taxon>Actinomycetota</taxon>
        <taxon>Actinomycetes</taxon>
        <taxon>Streptosporangiales</taxon>
        <taxon>Streptosporangiaceae</taxon>
        <taxon>Nonomuraea</taxon>
    </lineage>
</organism>
<evidence type="ECO:0000256" key="1">
    <source>
        <dbReference type="ARBA" id="ARBA00022553"/>
    </source>
</evidence>
<comment type="caution">
    <text evidence="8">The sequence shown here is derived from an EMBL/GenBank/DDBJ whole genome shotgun (WGS) entry which is preliminary data.</text>
</comment>
<dbReference type="SUPFAM" id="SSF52172">
    <property type="entry name" value="CheY-like"/>
    <property type="match status" value="1"/>
</dbReference>
<keyword evidence="3" id="KW-0238">DNA-binding</keyword>
<dbReference type="Gene3D" id="3.40.50.2300">
    <property type="match status" value="1"/>
</dbReference>
<dbReference type="SMART" id="SM00421">
    <property type="entry name" value="HTH_LUXR"/>
    <property type="match status" value="1"/>
</dbReference>
<evidence type="ECO:0000256" key="5">
    <source>
        <dbReference type="PROSITE-ProRule" id="PRU00169"/>
    </source>
</evidence>
<dbReference type="SMART" id="SM00448">
    <property type="entry name" value="REC"/>
    <property type="match status" value="1"/>
</dbReference>
<keyword evidence="4" id="KW-0804">Transcription</keyword>
<keyword evidence="9" id="KW-1185">Reference proteome</keyword>
<feature type="domain" description="HTH luxR-type" evidence="6">
    <location>
        <begin position="157"/>
        <end position="222"/>
    </location>
</feature>
<dbReference type="PROSITE" id="PS50043">
    <property type="entry name" value="HTH_LUXR_2"/>
    <property type="match status" value="1"/>
</dbReference>
<dbReference type="InterPro" id="IPR011006">
    <property type="entry name" value="CheY-like_superfamily"/>
</dbReference>
<dbReference type="InterPro" id="IPR016032">
    <property type="entry name" value="Sig_transdc_resp-reg_C-effctor"/>
</dbReference>
<dbReference type="PRINTS" id="PR00038">
    <property type="entry name" value="HTHLUXR"/>
</dbReference>
<dbReference type="CDD" id="cd06170">
    <property type="entry name" value="LuxR_C_like"/>
    <property type="match status" value="1"/>
</dbReference>
<keyword evidence="1 5" id="KW-0597">Phosphoprotein</keyword>
<dbReference type="RefSeq" id="WP_343953652.1">
    <property type="nucleotide sequence ID" value="NZ_BAAAHQ010000039.1"/>
</dbReference>
<gene>
    <name evidence="8" type="ORF">GCM10009560_61650</name>
</gene>
<dbReference type="Proteomes" id="UP001501578">
    <property type="component" value="Unassembled WGS sequence"/>
</dbReference>
<reference evidence="9" key="1">
    <citation type="journal article" date="2019" name="Int. J. Syst. Evol. Microbiol.">
        <title>The Global Catalogue of Microorganisms (GCM) 10K type strain sequencing project: providing services to taxonomists for standard genome sequencing and annotation.</title>
        <authorList>
            <consortium name="The Broad Institute Genomics Platform"/>
            <consortium name="The Broad Institute Genome Sequencing Center for Infectious Disease"/>
            <person name="Wu L."/>
            <person name="Ma J."/>
        </authorList>
    </citation>
    <scope>NUCLEOTIDE SEQUENCE [LARGE SCALE GENOMIC DNA]</scope>
    <source>
        <strain evidence="9">JCM 11136</strain>
    </source>
</reference>
<keyword evidence="2" id="KW-0805">Transcription regulation</keyword>
<dbReference type="InterPro" id="IPR039420">
    <property type="entry name" value="WalR-like"/>
</dbReference>
<dbReference type="PANTHER" id="PTHR43214:SF24">
    <property type="entry name" value="TRANSCRIPTIONAL REGULATORY PROTEIN NARL-RELATED"/>
    <property type="match status" value="1"/>
</dbReference>
<evidence type="ECO:0000313" key="9">
    <source>
        <dbReference type="Proteomes" id="UP001501578"/>
    </source>
</evidence>
<dbReference type="PROSITE" id="PS50110">
    <property type="entry name" value="RESPONSE_REGULATORY"/>
    <property type="match status" value="1"/>
</dbReference>
<dbReference type="PANTHER" id="PTHR43214">
    <property type="entry name" value="TWO-COMPONENT RESPONSE REGULATOR"/>
    <property type="match status" value="1"/>
</dbReference>
<name>A0ABP4B581_9ACTN</name>
<dbReference type="Pfam" id="PF00196">
    <property type="entry name" value="GerE"/>
    <property type="match status" value="1"/>
</dbReference>
<evidence type="ECO:0000313" key="8">
    <source>
        <dbReference type="EMBL" id="GAA0946129.1"/>
    </source>
</evidence>
<sequence length="225" mass="23822">MTEPATGAAPPIRVAVADDQAVVRMGLRALVEREPGLAFVGEAQDGAAALRLIAATRPDVLLLDIRMPGMDGLQTLRAIAADESLRGVRIVVVTTFAVDEYVFAALQAGASGFLLKDSAPDELVSAIRVVAAGEALLSPSVTRTVISRFGRHASAEPVPGIETLTPRERELAAWVATGMSNEEIAKELVISPETVRTHVSRAMVKLHARDRAQLVVFAMRAGLAI</sequence>
<accession>A0ABP4B581</accession>
<dbReference type="InterPro" id="IPR000792">
    <property type="entry name" value="Tscrpt_reg_LuxR_C"/>
</dbReference>
<dbReference type="CDD" id="cd17535">
    <property type="entry name" value="REC_NarL-like"/>
    <property type="match status" value="1"/>
</dbReference>
<evidence type="ECO:0000256" key="2">
    <source>
        <dbReference type="ARBA" id="ARBA00023015"/>
    </source>
</evidence>
<dbReference type="EMBL" id="BAAAHQ010000039">
    <property type="protein sequence ID" value="GAA0946129.1"/>
    <property type="molecule type" value="Genomic_DNA"/>
</dbReference>
<evidence type="ECO:0000256" key="3">
    <source>
        <dbReference type="ARBA" id="ARBA00023125"/>
    </source>
</evidence>
<dbReference type="PROSITE" id="PS00622">
    <property type="entry name" value="HTH_LUXR_1"/>
    <property type="match status" value="1"/>
</dbReference>
<dbReference type="SUPFAM" id="SSF46894">
    <property type="entry name" value="C-terminal effector domain of the bipartite response regulators"/>
    <property type="match status" value="1"/>
</dbReference>
<proteinExistence type="predicted"/>
<feature type="modified residue" description="4-aspartylphosphate" evidence="5">
    <location>
        <position position="64"/>
    </location>
</feature>